<evidence type="ECO:0000256" key="1">
    <source>
        <dbReference type="SAM" id="MobiDB-lite"/>
    </source>
</evidence>
<accession>V6JSV6</accession>
<feature type="region of interest" description="Disordered" evidence="1">
    <location>
        <begin position="28"/>
        <end position="55"/>
    </location>
</feature>
<proteinExistence type="predicted"/>
<keyword evidence="2" id="KW-0812">Transmembrane</keyword>
<keyword evidence="2" id="KW-0472">Membrane</keyword>
<gene>
    <name evidence="3" type="ORF">M878_40765</name>
</gene>
<evidence type="ECO:0000313" key="4">
    <source>
        <dbReference type="Proteomes" id="UP000017984"/>
    </source>
</evidence>
<feature type="transmembrane region" description="Helical" evidence="2">
    <location>
        <begin position="207"/>
        <end position="225"/>
    </location>
</feature>
<dbReference type="HOGENOM" id="CLU_1119677_0_0_11"/>
<dbReference type="STRING" id="1352936.M878_40765"/>
<dbReference type="SUPFAM" id="SSF103473">
    <property type="entry name" value="MFS general substrate transporter"/>
    <property type="match status" value="1"/>
</dbReference>
<name>V6JSV6_STRRC</name>
<organism evidence="3 4">
    <name type="scientific">Streptomyces roseochromogenus subsp. oscitans DS 12.976</name>
    <dbReference type="NCBI Taxonomy" id="1352936"/>
    <lineage>
        <taxon>Bacteria</taxon>
        <taxon>Bacillati</taxon>
        <taxon>Actinomycetota</taxon>
        <taxon>Actinomycetes</taxon>
        <taxon>Kitasatosporales</taxon>
        <taxon>Streptomycetaceae</taxon>
        <taxon>Streptomyces</taxon>
    </lineage>
</organism>
<sequence length="248" mass="25173">MPAPASAAGSAGQAPALALTLARVVPDTTPSSEQRCLDPMSAPMRLPREERDPRRSRLCQGTVFAGSSAAGTAPTLLVTRPAYGMGAPAVGVLGLVGAASVHCTPLAGRAADRRGPDDVTLWRLLQVIGSAGVPARGGIGGAAGLVAPAGGRVLLDVAVQGGQVADQARDFALRPDARARIDTAYMTCAFLSGSAGSWLGVRGYGRLGWPGVTALVALTAVIALTRHLTRGRMTAVPAQDEVTPSRVP</sequence>
<evidence type="ECO:0000313" key="3">
    <source>
        <dbReference type="EMBL" id="EST19974.1"/>
    </source>
</evidence>
<feature type="compositionally biased region" description="Basic and acidic residues" evidence="1">
    <location>
        <begin position="46"/>
        <end position="55"/>
    </location>
</feature>
<dbReference type="PANTHER" id="PTHR42910">
    <property type="entry name" value="TRANSPORTER SCO4007-RELATED"/>
    <property type="match status" value="1"/>
</dbReference>
<protein>
    <submittedName>
        <fullName evidence="3">Uncharacterized protein</fullName>
    </submittedName>
</protein>
<keyword evidence="2" id="KW-1133">Transmembrane helix</keyword>
<dbReference type="OrthoDB" id="9815356at2"/>
<dbReference type="InterPro" id="IPR036259">
    <property type="entry name" value="MFS_trans_sf"/>
</dbReference>
<dbReference type="AlphaFoldDB" id="V6JSV6"/>
<reference evidence="3 4" key="1">
    <citation type="journal article" date="2014" name="Genome Announc.">
        <title>Draft Genome Sequence of Streptomyces roseochromogenes subsp. oscitans DS 12.976, Producer of the Aminocoumarin Antibiotic Clorobiocin.</title>
        <authorList>
            <person name="Ruckert C."/>
            <person name="Kalinowski J."/>
            <person name="Heide L."/>
            <person name="Apel A.K."/>
        </authorList>
    </citation>
    <scope>NUCLEOTIDE SEQUENCE [LARGE SCALE GENOMIC DNA]</scope>
    <source>
        <strain evidence="3 4">DS 12.976</strain>
    </source>
</reference>
<keyword evidence="4" id="KW-1185">Reference proteome</keyword>
<dbReference type="EMBL" id="AWQX01000364">
    <property type="protein sequence ID" value="EST19974.1"/>
    <property type="molecule type" value="Genomic_DNA"/>
</dbReference>
<dbReference type="PANTHER" id="PTHR42910:SF1">
    <property type="entry name" value="MAJOR FACILITATOR SUPERFAMILY (MFS) PROFILE DOMAIN-CONTAINING PROTEIN"/>
    <property type="match status" value="1"/>
</dbReference>
<dbReference type="PATRIC" id="fig|1352936.5.peg.8442"/>
<evidence type="ECO:0000256" key="2">
    <source>
        <dbReference type="SAM" id="Phobius"/>
    </source>
</evidence>
<dbReference type="Proteomes" id="UP000017984">
    <property type="component" value="Chromosome"/>
</dbReference>
<comment type="caution">
    <text evidence="3">The sequence shown here is derived from an EMBL/GenBank/DDBJ whole genome shotgun (WGS) entry which is preliminary data.</text>
</comment>